<comment type="caution">
    <text evidence="1">The sequence shown here is derived from an EMBL/GenBank/DDBJ whole genome shotgun (WGS) entry which is preliminary data.</text>
</comment>
<sequence>MKKCIVDRLEGSWAVLEYERQTFDCPLSVLPKGVKEGDVLSITFEINESETAKRKRNIDSLAKQLFVEE</sequence>
<accession>A0ABM8YR62</accession>
<dbReference type="RefSeq" id="WP_230503171.1">
    <property type="nucleotide sequence ID" value="NZ_CAKJTJ010000022.1"/>
</dbReference>
<protein>
    <recommendedName>
        <fullName evidence="3">DUF3006 domain-containing protein</fullName>
    </recommendedName>
</protein>
<proteinExistence type="predicted"/>
<dbReference type="Pfam" id="PF11213">
    <property type="entry name" value="DUF3006"/>
    <property type="match status" value="1"/>
</dbReference>
<gene>
    <name evidence="1" type="ORF">BACCIP111883_03274</name>
</gene>
<dbReference type="InterPro" id="IPR021377">
    <property type="entry name" value="DUF3006"/>
</dbReference>
<reference evidence="1 2" key="1">
    <citation type="submission" date="2021-10" db="EMBL/GenBank/DDBJ databases">
        <authorList>
            <person name="Criscuolo A."/>
        </authorList>
    </citation>
    <scope>NUCLEOTIDE SEQUENCE [LARGE SCALE GENOMIC DNA]</scope>
    <source>
        <strain evidence="2">CIP 111883</strain>
    </source>
</reference>
<organism evidence="1 2">
    <name type="scientific">Sutcliffiella rhizosphaerae</name>
    <dbReference type="NCBI Taxonomy" id="2880967"/>
    <lineage>
        <taxon>Bacteria</taxon>
        <taxon>Bacillati</taxon>
        <taxon>Bacillota</taxon>
        <taxon>Bacilli</taxon>
        <taxon>Bacillales</taxon>
        <taxon>Bacillaceae</taxon>
        <taxon>Sutcliffiella</taxon>
    </lineage>
</organism>
<name>A0ABM8YR62_9BACI</name>
<dbReference type="EMBL" id="CAKJTJ010000022">
    <property type="protein sequence ID" value="CAG9622483.1"/>
    <property type="molecule type" value="Genomic_DNA"/>
</dbReference>
<evidence type="ECO:0000313" key="1">
    <source>
        <dbReference type="EMBL" id="CAG9622483.1"/>
    </source>
</evidence>
<dbReference type="Proteomes" id="UP000789833">
    <property type="component" value="Unassembled WGS sequence"/>
</dbReference>
<evidence type="ECO:0000313" key="2">
    <source>
        <dbReference type="Proteomes" id="UP000789833"/>
    </source>
</evidence>
<keyword evidence="2" id="KW-1185">Reference proteome</keyword>
<evidence type="ECO:0008006" key="3">
    <source>
        <dbReference type="Google" id="ProtNLM"/>
    </source>
</evidence>
<dbReference type="Gene3D" id="6.20.120.50">
    <property type="match status" value="1"/>
</dbReference>